<comment type="similarity">
    <text evidence="2">Belongs to the amidase family.</text>
</comment>
<name>A0A319CXM5_9EURO</name>
<evidence type="ECO:0000313" key="9">
    <source>
        <dbReference type="EMBL" id="PYH89311.1"/>
    </source>
</evidence>
<dbReference type="PROSITE" id="PS00571">
    <property type="entry name" value="AMIDASES"/>
    <property type="match status" value="1"/>
</dbReference>
<reference evidence="9 10" key="1">
    <citation type="submission" date="2018-02" db="EMBL/GenBank/DDBJ databases">
        <title>The genomes of Aspergillus section Nigri reveals drivers in fungal speciation.</title>
        <authorList>
            <consortium name="DOE Joint Genome Institute"/>
            <person name="Vesth T.C."/>
            <person name="Nybo J."/>
            <person name="Theobald S."/>
            <person name="Brandl J."/>
            <person name="Frisvad J.C."/>
            <person name="Nielsen K.F."/>
            <person name="Lyhne E.K."/>
            <person name="Kogle M.E."/>
            <person name="Kuo A."/>
            <person name="Riley R."/>
            <person name="Clum A."/>
            <person name="Nolan M."/>
            <person name="Lipzen A."/>
            <person name="Salamov A."/>
            <person name="Henrissat B."/>
            <person name="Wiebenga A."/>
            <person name="De vries R.P."/>
            <person name="Grigoriev I.V."/>
            <person name="Mortensen U.H."/>
            <person name="Andersen M.R."/>
            <person name="Baker S.E."/>
        </authorList>
    </citation>
    <scope>NUCLEOTIDE SEQUENCE [LARGE SCALE GENOMIC DNA]</scope>
    <source>
        <strain evidence="9 10">CBS 707.79</strain>
    </source>
</reference>
<feature type="active site" description="Charge relay system" evidence="5">
    <location>
        <position position="134"/>
    </location>
</feature>
<dbReference type="VEuPathDB" id="FungiDB:BO71DRAFT_453524"/>
<evidence type="ECO:0000256" key="4">
    <source>
        <dbReference type="ARBA" id="ARBA00022801"/>
    </source>
</evidence>
<evidence type="ECO:0000256" key="3">
    <source>
        <dbReference type="ARBA" id="ARBA00012922"/>
    </source>
</evidence>
<keyword evidence="10" id="KW-1185">Reference proteome</keyword>
<comment type="catalytic activity">
    <reaction evidence="1">
        <text>a monocarboxylic acid amide + H2O = a monocarboxylate + NH4(+)</text>
        <dbReference type="Rhea" id="RHEA:12020"/>
        <dbReference type="ChEBI" id="CHEBI:15377"/>
        <dbReference type="ChEBI" id="CHEBI:28938"/>
        <dbReference type="ChEBI" id="CHEBI:35757"/>
        <dbReference type="ChEBI" id="CHEBI:83628"/>
        <dbReference type="EC" id="3.5.1.4"/>
    </reaction>
</comment>
<dbReference type="PANTHER" id="PTHR46072">
    <property type="entry name" value="AMIDASE-RELATED-RELATED"/>
    <property type="match status" value="1"/>
</dbReference>
<evidence type="ECO:0000313" key="10">
    <source>
        <dbReference type="Proteomes" id="UP000247810"/>
    </source>
</evidence>
<keyword evidence="4" id="KW-0378">Hydrolase</keyword>
<dbReference type="PANTHER" id="PTHR46072:SF5">
    <property type="entry name" value="GENERAL AMIDASE-C"/>
    <property type="match status" value="1"/>
</dbReference>
<feature type="binding site" evidence="6">
    <location>
        <position position="167"/>
    </location>
    <ligand>
        <name>substrate</name>
    </ligand>
</feature>
<dbReference type="PIRSF" id="PIRSF001221">
    <property type="entry name" value="Amidase_fungi"/>
    <property type="match status" value="1"/>
</dbReference>
<feature type="active site" description="Charge relay system" evidence="5">
    <location>
        <position position="217"/>
    </location>
</feature>
<dbReference type="EMBL" id="KZ826036">
    <property type="protein sequence ID" value="PYH89311.1"/>
    <property type="molecule type" value="Genomic_DNA"/>
</dbReference>
<proteinExistence type="inferred from homology"/>
<organism evidence="9 10">
    <name type="scientific">Aspergillus ellipticus CBS 707.79</name>
    <dbReference type="NCBI Taxonomy" id="1448320"/>
    <lineage>
        <taxon>Eukaryota</taxon>
        <taxon>Fungi</taxon>
        <taxon>Dikarya</taxon>
        <taxon>Ascomycota</taxon>
        <taxon>Pezizomycotina</taxon>
        <taxon>Eurotiomycetes</taxon>
        <taxon>Eurotiomycetidae</taxon>
        <taxon>Eurotiales</taxon>
        <taxon>Aspergillaceae</taxon>
        <taxon>Aspergillus</taxon>
        <taxon>Aspergillus subgen. Circumdati</taxon>
    </lineage>
</organism>
<evidence type="ECO:0000256" key="6">
    <source>
        <dbReference type="PIRSR" id="PIRSR001221-2"/>
    </source>
</evidence>
<dbReference type="GO" id="GO:0004040">
    <property type="term" value="F:amidase activity"/>
    <property type="evidence" value="ECO:0007669"/>
    <property type="project" value="UniProtKB-EC"/>
</dbReference>
<dbReference type="STRING" id="1448320.A0A319CXM5"/>
<dbReference type="EC" id="3.5.1.4" evidence="3"/>
<dbReference type="InterPro" id="IPR023631">
    <property type="entry name" value="Amidase_dom"/>
</dbReference>
<accession>A0A319CXM5</accession>
<feature type="compositionally biased region" description="Low complexity" evidence="7">
    <location>
        <begin position="24"/>
        <end position="34"/>
    </location>
</feature>
<feature type="region of interest" description="Disordered" evidence="7">
    <location>
        <begin position="24"/>
        <end position="44"/>
    </location>
</feature>
<feature type="binding site" evidence="6">
    <location>
        <begin position="214"/>
        <end position="217"/>
    </location>
    <ligand>
        <name>substrate</name>
    </ligand>
</feature>
<dbReference type="AlphaFoldDB" id="A0A319CXM5"/>
<dbReference type="OrthoDB" id="6428749at2759"/>
<dbReference type="SUPFAM" id="SSF75304">
    <property type="entry name" value="Amidase signature (AS) enzymes"/>
    <property type="match status" value="1"/>
</dbReference>
<evidence type="ECO:0000256" key="2">
    <source>
        <dbReference type="ARBA" id="ARBA00009199"/>
    </source>
</evidence>
<feature type="binding site" evidence="6">
    <location>
        <position position="193"/>
    </location>
    <ligand>
        <name>substrate</name>
    </ligand>
</feature>
<evidence type="ECO:0000256" key="5">
    <source>
        <dbReference type="PIRSR" id="PIRSR001221-1"/>
    </source>
</evidence>
<dbReference type="InterPro" id="IPR020556">
    <property type="entry name" value="Amidase_CS"/>
</dbReference>
<feature type="domain" description="Amidase" evidence="8">
    <location>
        <begin position="79"/>
        <end position="507"/>
    </location>
</feature>
<dbReference type="Gene3D" id="3.90.1300.10">
    <property type="entry name" value="Amidase signature (AS) domain"/>
    <property type="match status" value="1"/>
</dbReference>
<evidence type="ECO:0000259" key="8">
    <source>
        <dbReference type="Pfam" id="PF01425"/>
    </source>
</evidence>
<protein>
    <recommendedName>
        <fullName evidence="3">amidase</fullName>
        <ecNumber evidence="3">3.5.1.4</ecNumber>
    </recommendedName>
</protein>
<evidence type="ECO:0000256" key="1">
    <source>
        <dbReference type="ARBA" id="ARBA00001311"/>
    </source>
</evidence>
<feature type="active site" description="Charge relay system" evidence="5">
    <location>
        <position position="193"/>
    </location>
</feature>
<sequence length="520" mass="55351">MYSIFISTTNIEWTIPASLLTTLTTPSNPSNPSSTTPPPLTTLPQTTILTPLDLKITSTPTATTLLTHPRTRKYTAEAVTTAFCKRASLAQQLTHCLTETFFPSVLARAKALDNHMAQTGEPIGPLHGLPISLKDSFNPADTNAALVDILLSAGAVLYAKTNIPQTMMTCDSVNNVFGRVLNPHGGNLTAGGSSGGEGALLALRGSILGVGTDVAGSIRVPGLCCGVVGFKPSAGRVPYGGVAGSGRSGMVGGIPVVAGPMGHCVGDMEVWLRAVLGGRPEEGDAGVVGFPWQEVQEVGDGRLRVGLYVEDASRPLHPNMRRTMKAAVGRLEGAGHTVVDITEQVPSMAEANAIAGRLFSMDPDRTAAKHIERGGEPPIDSLAITYTVGESLPEPSLGELYDLNVRKQGIMDRMRRVWLDNALDVIIAPGYQSCAVPHDTYGMPVYTAFWSLVDYPACVLPFGKANAELDRAELRDVVYEPAYKPEEVEGAPCHVQLVGRRMKDELLMQHAKIVEAVLRE</sequence>
<evidence type="ECO:0000256" key="7">
    <source>
        <dbReference type="SAM" id="MobiDB-lite"/>
    </source>
</evidence>
<dbReference type="InterPro" id="IPR036928">
    <property type="entry name" value="AS_sf"/>
</dbReference>
<dbReference type="Pfam" id="PF01425">
    <property type="entry name" value="Amidase"/>
    <property type="match status" value="1"/>
</dbReference>
<gene>
    <name evidence="9" type="ORF">BO71DRAFT_453524</name>
</gene>
<dbReference type="Proteomes" id="UP000247810">
    <property type="component" value="Unassembled WGS sequence"/>
</dbReference>